<dbReference type="InterPro" id="IPR018247">
    <property type="entry name" value="EF_Hand_1_Ca_BS"/>
</dbReference>
<evidence type="ECO:0000256" key="1">
    <source>
        <dbReference type="SAM" id="SignalP"/>
    </source>
</evidence>
<accession>A0A7V5NWP9</accession>
<feature type="chain" id="PRO_5031093938" description="EF-hand domain-containing protein" evidence="1">
    <location>
        <begin position="23"/>
        <end position="205"/>
    </location>
</feature>
<dbReference type="Proteomes" id="UP000885806">
    <property type="component" value="Unassembled WGS sequence"/>
</dbReference>
<dbReference type="EMBL" id="DROP01000063">
    <property type="protein sequence ID" value="HHI88488.1"/>
    <property type="molecule type" value="Genomic_DNA"/>
</dbReference>
<sequence>MKKTALFCILAGLTFGTTNVTAQIISQNPSPDIPVPEADTVKTLKTAPRPIHTGHTIQTPRPAALLFASFDRNGDYKIDRAEWDKGIHQAFVQADRDGDDRLSLIELEEWRQTALGSEHAVPGQFAFAPNFARSVSKQGFIAVLRKLADKLDRDKEGKTDGIIHFSDLLQDRPLPRARKAERNCLDEVLQERRRVEQQCRSRRGY</sequence>
<protein>
    <recommendedName>
        <fullName evidence="3">EF-hand domain-containing protein</fullName>
    </recommendedName>
</protein>
<dbReference type="SUPFAM" id="SSF47473">
    <property type="entry name" value="EF-hand"/>
    <property type="match status" value="1"/>
</dbReference>
<proteinExistence type="predicted"/>
<organism evidence="2">
    <name type="scientific">Hellea balneolensis</name>
    <dbReference type="NCBI Taxonomy" id="287478"/>
    <lineage>
        <taxon>Bacteria</taxon>
        <taxon>Pseudomonadati</taxon>
        <taxon>Pseudomonadota</taxon>
        <taxon>Alphaproteobacteria</taxon>
        <taxon>Maricaulales</taxon>
        <taxon>Robiginitomaculaceae</taxon>
        <taxon>Hellea</taxon>
    </lineage>
</organism>
<comment type="caution">
    <text evidence="2">The sequence shown here is derived from an EMBL/GenBank/DDBJ whole genome shotgun (WGS) entry which is preliminary data.</text>
</comment>
<feature type="signal peptide" evidence="1">
    <location>
        <begin position="1"/>
        <end position="22"/>
    </location>
</feature>
<evidence type="ECO:0008006" key="3">
    <source>
        <dbReference type="Google" id="ProtNLM"/>
    </source>
</evidence>
<keyword evidence="1" id="KW-0732">Signal</keyword>
<name>A0A7V5NWP9_9PROT</name>
<evidence type="ECO:0000313" key="2">
    <source>
        <dbReference type="EMBL" id="HHI88488.1"/>
    </source>
</evidence>
<gene>
    <name evidence="2" type="ORF">ENK01_00925</name>
</gene>
<dbReference type="Gene3D" id="1.10.238.10">
    <property type="entry name" value="EF-hand"/>
    <property type="match status" value="1"/>
</dbReference>
<dbReference type="AlphaFoldDB" id="A0A7V5NWP9"/>
<dbReference type="InterPro" id="IPR011992">
    <property type="entry name" value="EF-hand-dom_pair"/>
</dbReference>
<reference evidence="2" key="1">
    <citation type="journal article" date="2020" name="mSystems">
        <title>Genome- and Community-Level Interaction Insights into Carbon Utilization and Element Cycling Functions of Hydrothermarchaeota in Hydrothermal Sediment.</title>
        <authorList>
            <person name="Zhou Z."/>
            <person name="Liu Y."/>
            <person name="Xu W."/>
            <person name="Pan J."/>
            <person name="Luo Z.H."/>
            <person name="Li M."/>
        </authorList>
    </citation>
    <scope>NUCLEOTIDE SEQUENCE [LARGE SCALE GENOMIC DNA]</scope>
    <source>
        <strain evidence="2">HyVt-538</strain>
    </source>
</reference>
<dbReference type="PROSITE" id="PS00018">
    <property type="entry name" value="EF_HAND_1"/>
    <property type="match status" value="1"/>
</dbReference>